<dbReference type="AlphaFoldDB" id="A0A220VDB7"/>
<proteinExistence type="predicted"/>
<organism evidence="2 3">
    <name type="scientific">Paraphotobacterium marinum</name>
    <dbReference type="NCBI Taxonomy" id="1755811"/>
    <lineage>
        <taxon>Bacteria</taxon>
        <taxon>Pseudomonadati</taxon>
        <taxon>Pseudomonadota</taxon>
        <taxon>Gammaproteobacteria</taxon>
        <taxon>Vibrionales</taxon>
        <taxon>Vibrionaceae</taxon>
        <taxon>Paraphotobacterium</taxon>
    </lineage>
</organism>
<keyword evidence="3" id="KW-1185">Reference proteome</keyword>
<protein>
    <recommendedName>
        <fullName evidence="4">3D domain-containing protein</fullName>
    </recommendedName>
</protein>
<evidence type="ECO:0000313" key="3">
    <source>
        <dbReference type="Proteomes" id="UP000242175"/>
    </source>
</evidence>
<dbReference type="OrthoDB" id="5624888at2"/>
<dbReference type="CDD" id="cd22784">
    <property type="entry name" value="DPBB_MltA_YuiC-like"/>
    <property type="match status" value="1"/>
</dbReference>
<dbReference type="PROSITE" id="PS51257">
    <property type="entry name" value="PROKAR_LIPOPROTEIN"/>
    <property type="match status" value="1"/>
</dbReference>
<gene>
    <name evidence="2" type="ORF">CF386_03800</name>
</gene>
<feature type="chain" id="PRO_5011990589" description="3D domain-containing protein" evidence="1">
    <location>
        <begin position="24"/>
        <end position="148"/>
    </location>
</feature>
<dbReference type="KEGG" id="pmai:CF386_03800"/>
<reference evidence="2 3" key="1">
    <citation type="journal article" date="2016" name="Int. J. Syst. Evol. Microbiol.">
        <title>Paraphotobacterium marinum gen. nov., sp. nov., a member of the family Vibrionaceae, isolated from surface seawater.</title>
        <authorList>
            <person name="Huang Z."/>
            <person name="Dong C."/>
            <person name="Shao Z."/>
        </authorList>
    </citation>
    <scope>NUCLEOTIDE SEQUENCE [LARGE SCALE GENOMIC DNA]</scope>
    <source>
        <strain evidence="2 3">NSCS20N07D</strain>
    </source>
</reference>
<dbReference type="Proteomes" id="UP000242175">
    <property type="component" value="Chromosome large"/>
</dbReference>
<dbReference type="EMBL" id="CP022355">
    <property type="protein sequence ID" value="ASK78216.1"/>
    <property type="molecule type" value="Genomic_DNA"/>
</dbReference>
<evidence type="ECO:0000256" key="1">
    <source>
        <dbReference type="SAM" id="SignalP"/>
    </source>
</evidence>
<keyword evidence="1" id="KW-0732">Signal</keyword>
<dbReference type="RefSeq" id="WP_089073125.1">
    <property type="nucleotide sequence ID" value="NZ_CBCSAM010000010.1"/>
</dbReference>
<evidence type="ECO:0008006" key="4">
    <source>
        <dbReference type="Google" id="ProtNLM"/>
    </source>
</evidence>
<evidence type="ECO:0000313" key="2">
    <source>
        <dbReference type="EMBL" id="ASK78216.1"/>
    </source>
</evidence>
<feature type="signal peptide" evidence="1">
    <location>
        <begin position="1"/>
        <end position="23"/>
    </location>
</feature>
<sequence length="148" mass="17260">MKHNFYKLTFLIFLLSLTSCVNNSTWKPKEVEDKNKKESLYVDKKHYKHSLVVTASAYNSVRSQTNNNPTIAAWGDRLRPGMKAIAVSRDLLQMGLRHGTKVKIKGLPGEYVVLDKMNRRWTKKIDIYMGTDIRKARLWGKKKVTIYW</sequence>
<name>A0A220VDB7_9GAMM</name>
<accession>A0A220VDB7</accession>